<evidence type="ECO:0000313" key="3">
    <source>
        <dbReference type="EMBL" id="RKM94566.1"/>
    </source>
</evidence>
<comment type="caution">
    <text evidence="3">The sequence shown here is derived from an EMBL/GenBank/DDBJ whole genome shotgun (WGS) entry which is preliminary data.</text>
</comment>
<evidence type="ECO:0000256" key="2">
    <source>
        <dbReference type="SAM" id="Phobius"/>
    </source>
</evidence>
<feature type="region of interest" description="Disordered" evidence="1">
    <location>
        <begin position="76"/>
        <end position="95"/>
    </location>
</feature>
<dbReference type="NCBIfam" id="TIGR01167">
    <property type="entry name" value="LPXTG_anchor"/>
    <property type="match status" value="1"/>
</dbReference>
<evidence type="ECO:0000313" key="4">
    <source>
        <dbReference type="Proteomes" id="UP000028058"/>
    </source>
</evidence>
<accession>A0A3R7I0W7</accession>
<dbReference type="Proteomes" id="UP000028058">
    <property type="component" value="Unassembled WGS sequence"/>
</dbReference>
<reference evidence="3 4" key="1">
    <citation type="journal article" date="2014" name="Genome Announc.">
        <title>Draft Genome Sequence of Streptomyces fradiae ATCC 19609, a Strain Highly Sensitive to Antibiotics.</title>
        <authorList>
            <person name="Bekker O.B."/>
            <person name="Klimina K.M."/>
            <person name="Vatlin A.A."/>
            <person name="Zakharevich N.V."/>
            <person name="Kasianov A.S."/>
            <person name="Danilenko V.N."/>
        </authorList>
    </citation>
    <scope>NUCLEOTIDE SEQUENCE [LARGE SCALE GENOMIC DNA]</scope>
    <source>
        <strain evidence="3 4">ATCC 19609</strain>
    </source>
</reference>
<gene>
    <name evidence="3" type="ORF">SFRA_018705</name>
</gene>
<dbReference type="OrthoDB" id="4284031at2"/>
<dbReference type="EMBL" id="JNAD02000008">
    <property type="protein sequence ID" value="RKM94566.1"/>
    <property type="molecule type" value="Genomic_DNA"/>
</dbReference>
<keyword evidence="4" id="KW-1185">Reference proteome</keyword>
<evidence type="ECO:0000256" key="1">
    <source>
        <dbReference type="SAM" id="MobiDB-lite"/>
    </source>
</evidence>
<keyword evidence="2" id="KW-0812">Transmembrane</keyword>
<keyword evidence="2" id="KW-1133">Transmembrane helix</keyword>
<proteinExistence type="predicted"/>
<feature type="transmembrane region" description="Helical" evidence="2">
    <location>
        <begin position="36"/>
        <end position="55"/>
    </location>
</feature>
<dbReference type="Pfam" id="PF14012">
    <property type="entry name" value="DUF4229"/>
    <property type="match status" value="1"/>
</dbReference>
<sequence>MRYTVLRFALFAACFLAAWGLSYLGVVPAGVGDSQVFWVILLGLVLSAPLSWVLLRKQRLAMSEQVVEKVERAKQRLAADQRQEDGADDAARAQG</sequence>
<dbReference type="AlphaFoldDB" id="A0A3R7I0W7"/>
<organism evidence="3 4">
    <name type="scientific">Streptomyces xinghaiensis</name>
    <dbReference type="NCBI Taxonomy" id="1038928"/>
    <lineage>
        <taxon>Bacteria</taxon>
        <taxon>Bacillati</taxon>
        <taxon>Actinomycetota</taxon>
        <taxon>Actinomycetes</taxon>
        <taxon>Kitasatosporales</taxon>
        <taxon>Streptomycetaceae</taxon>
        <taxon>Streptomyces</taxon>
    </lineage>
</organism>
<keyword evidence="2" id="KW-0472">Membrane</keyword>
<name>A0A3R7I0W7_9ACTN</name>
<dbReference type="InterPro" id="IPR025323">
    <property type="entry name" value="DUF4229"/>
</dbReference>
<protein>
    <submittedName>
        <fullName evidence="3">DUF4229 domain-containing protein</fullName>
    </submittedName>
</protein>